<name>A0A4R2LPZ9_9BACE</name>
<evidence type="ECO:0000313" key="2">
    <source>
        <dbReference type="Proteomes" id="UP000295600"/>
    </source>
</evidence>
<accession>A0A4R2LPZ9</accession>
<proteinExistence type="predicted"/>
<dbReference type="EMBL" id="SLXB01000001">
    <property type="protein sequence ID" value="TCO96378.1"/>
    <property type="molecule type" value="Genomic_DNA"/>
</dbReference>
<gene>
    <name evidence="1" type="ORF">EV202_101149</name>
</gene>
<dbReference type="AlphaFoldDB" id="A0A4R2LPZ9"/>
<evidence type="ECO:0000313" key="1">
    <source>
        <dbReference type="EMBL" id="TCO96378.1"/>
    </source>
</evidence>
<dbReference type="Proteomes" id="UP000295600">
    <property type="component" value="Unassembled WGS sequence"/>
</dbReference>
<sequence length="57" mass="6590">MEILIRLYSGIRIIYTESDSPEIAHECLADFINECIIGWTLSDYNYDGSDREVTSEE</sequence>
<protein>
    <submittedName>
        <fullName evidence="1">Uncharacterized protein</fullName>
    </submittedName>
</protein>
<organism evidence="1 2">
    <name type="scientific">Prevotella heparinolytica</name>
    <dbReference type="NCBI Taxonomy" id="28113"/>
    <lineage>
        <taxon>Bacteria</taxon>
        <taxon>Pseudomonadati</taxon>
        <taxon>Bacteroidota</taxon>
        <taxon>Bacteroidia</taxon>
        <taxon>Bacteroidales</taxon>
        <taxon>Bacteroidaceae</taxon>
        <taxon>Bacteroides</taxon>
    </lineage>
</organism>
<reference evidence="1 2" key="1">
    <citation type="submission" date="2019-03" db="EMBL/GenBank/DDBJ databases">
        <title>Genomic Encyclopedia of Type Strains, Phase IV (KMG-IV): sequencing the most valuable type-strain genomes for metagenomic binning, comparative biology and taxonomic classification.</title>
        <authorList>
            <person name="Goeker M."/>
        </authorList>
    </citation>
    <scope>NUCLEOTIDE SEQUENCE [LARGE SCALE GENOMIC DNA]</scope>
    <source>
        <strain evidence="1 2">DSM 23917</strain>
    </source>
</reference>
<comment type="caution">
    <text evidence="1">The sequence shown here is derived from an EMBL/GenBank/DDBJ whole genome shotgun (WGS) entry which is preliminary data.</text>
</comment>